<dbReference type="EMBL" id="JABSTV010001253">
    <property type="protein sequence ID" value="KAH7943591.1"/>
    <property type="molecule type" value="Genomic_DNA"/>
</dbReference>
<gene>
    <name evidence="2" type="ORF">HPB52_009382</name>
</gene>
<evidence type="ECO:0000313" key="2">
    <source>
        <dbReference type="EMBL" id="KAH7943591.1"/>
    </source>
</evidence>
<reference evidence="2" key="2">
    <citation type="submission" date="2021-09" db="EMBL/GenBank/DDBJ databases">
        <authorList>
            <person name="Jia N."/>
            <person name="Wang J."/>
            <person name="Shi W."/>
            <person name="Du L."/>
            <person name="Sun Y."/>
            <person name="Zhan W."/>
            <person name="Jiang J."/>
            <person name="Wang Q."/>
            <person name="Zhang B."/>
            <person name="Ji P."/>
            <person name="Sakyi L.B."/>
            <person name="Cui X."/>
            <person name="Yuan T."/>
            <person name="Jiang B."/>
            <person name="Yang W."/>
            <person name="Lam T.T.-Y."/>
            <person name="Chang Q."/>
            <person name="Ding S."/>
            <person name="Wang X."/>
            <person name="Zhu J."/>
            <person name="Ruan X."/>
            <person name="Zhao L."/>
            <person name="Wei J."/>
            <person name="Que T."/>
            <person name="Du C."/>
            <person name="Cheng J."/>
            <person name="Dai P."/>
            <person name="Han X."/>
            <person name="Huang E."/>
            <person name="Gao Y."/>
            <person name="Liu J."/>
            <person name="Shao H."/>
            <person name="Ye R."/>
            <person name="Li L."/>
            <person name="Wei W."/>
            <person name="Wang X."/>
            <person name="Wang C."/>
            <person name="Huo Q."/>
            <person name="Li W."/>
            <person name="Guo W."/>
            <person name="Chen H."/>
            <person name="Chen S."/>
            <person name="Zhou L."/>
            <person name="Zhou L."/>
            <person name="Ni X."/>
            <person name="Tian J."/>
            <person name="Zhou Y."/>
            <person name="Sheng Y."/>
            <person name="Liu T."/>
            <person name="Pan Y."/>
            <person name="Xia L."/>
            <person name="Li J."/>
            <person name="Zhao F."/>
            <person name="Cao W."/>
        </authorList>
    </citation>
    <scope>NUCLEOTIDE SEQUENCE</scope>
    <source>
        <strain evidence="2">Rsan-2018</strain>
        <tissue evidence="2">Larvae</tissue>
    </source>
</reference>
<reference evidence="2" key="1">
    <citation type="journal article" date="2020" name="Cell">
        <title>Large-Scale Comparative Analyses of Tick Genomes Elucidate Their Genetic Diversity and Vector Capacities.</title>
        <authorList>
            <consortium name="Tick Genome and Microbiome Consortium (TIGMIC)"/>
            <person name="Jia N."/>
            <person name="Wang J."/>
            <person name="Shi W."/>
            <person name="Du L."/>
            <person name="Sun Y."/>
            <person name="Zhan W."/>
            <person name="Jiang J.F."/>
            <person name="Wang Q."/>
            <person name="Zhang B."/>
            <person name="Ji P."/>
            <person name="Bell-Sakyi L."/>
            <person name="Cui X.M."/>
            <person name="Yuan T.T."/>
            <person name="Jiang B.G."/>
            <person name="Yang W.F."/>
            <person name="Lam T.T."/>
            <person name="Chang Q.C."/>
            <person name="Ding S.J."/>
            <person name="Wang X.J."/>
            <person name="Zhu J.G."/>
            <person name="Ruan X.D."/>
            <person name="Zhao L."/>
            <person name="Wei J.T."/>
            <person name="Ye R.Z."/>
            <person name="Que T.C."/>
            <person name="Du C.H."/>
            <person name="Zhou Y.H."/>
            <person name="Cheng J.X."/>
            <person name="Dai P.F."/>
            <person name="Guo W.B."/>
            <person name="Han X.H."/>
            <person name="Huang E.J."/>
            <person name="Li L.F."/>
            <person name="Wei W."/>
            <person name="Gao Y.C."/>
            <person name="Liu J.Z."/>
            <person name="Shao H.Z."/>
            <person name="Wang X."/>
            <person name="Wang C.C."/>
            <person name="Yang T.C."/>
            <person name="Huo Q.B."/>
            <person name="Li W."/>
            <person name="Chen H.Y."/>
            <person name="Chen S.E."/>
            <person name="Zhou L.G."/>
            <person name="Ni X.B."/>
            <person name="Tian J.H."/>
            <person name="Sheng Y."/>
            <person name="Liu T."/>
            <person name="Pan Y.S."/>
            <person name="Xia L.Y."/>
            <person name="Li J."/>
            <person name="Zhao F."/>
            <person name="Cao W.C."/>
        </authorList>
    </citation>
    <scope>NUCLEOTIDE SEQUENCE</scope>
    <source>
        <strain evidence="2">Rsan-2018</strain>
    </source>
</reference>
<feature type="compositionally biased region" description="Basic and acidic residues" evidence="1">
    <location>
        <begin position="130"/>
        <end position="139"/>
    </location>
</feature>
<evidence type="ECO:0000313" key="3">
    <source>
        <dbReference type="Proteomes" id="UP000821837"/>
    </source>
</evidence>
<comment type="caution">
    <text evidence="2">The sequence shown here is derived from an EMBL/GenBank/DDBJ whole genome shotgun (WGS) entry which is preliminary data.</text>
</comment>
<evidence type="ECO:0000256" key="1">
    <source>
        <dbReference type="SAM" id="MobiDB-lite"/>
    </source>
</evidence>
<protein>
    <submittedName>
        <fullName evidence="2">Uncharacterized protein</fullName>
    </submittedName>
</protein>
<sequence length="139" mass="14839">MATSQYYGSFFILYADDVTVSTLQPDVESQQNDADLFEPKCQALTTVSTILVLGVELDASGSASAVEALTAERVKGVPAAAAVAHYYNRTLRHLCRTLARNSAMAQGTGQRQPTADSPTTMKQSSGTGARHHDYASTTH</sequence>
<feature type="region of interest" description="Disordered" evidence="1">
    <location>
        <begin position="103"/>
        <end position="139"/>
    </location>
</feature>
<keyword evidence="3" id="KW-1185">Reference proteome</keyword>
<accession>A0A9D4PI55</accession>
<organism evidence="2 3">
    <name type="scientific">Rhipicephalus sanguineus</name>
    <name type="common">Brown dog tick</name>
    <name type="synonym">Ixodes sanguineus</name>
    <dbReference type="NCBI Taxonomy" id="34632"/>
    <lineage>
        <taxon>Eukaryota</taxon>
        <taxon>Metazoa</taxon>
        <taxon>Ecdysozoa</taxon>
        <taxon>Arthropoda</taxon>
        <taxon>Chelicerata</taxon>
        <taxon>Arachnida</taxon>
        <taxon>Acari</taxon>
        <taxon>Parasitiformes</taxon>
        <taxon>Ixodida</taxon>
        <taxon>Ixodoidea</taxon>
        <taxon>Ixodidae</taxon>
        <taxon>Rhipicephalinae</taxon>
        <taxon>Rhipicephalus</taxon>
        <taxon>Rhipicephalus</taxon>
    </lineage>
</organism>
<feature type="compositionally biased region" description="Polar residues" evidence="1">
    <location>
        <begin position="103"/>
        <end position="127"/>
    </location>
</feature>
<name>A0A9D4PI55_RHISA</name>
<proteinExistence type="predicted"/>
<dbReference type="AlphaFoldDB" id="A0A9D4PI55"/>
<dbReference type="Proteomes" id="UP000821837">
    <property type="component" value="Unassembled WGS sequence"/>
</dbReference>